<accession>A0A820E765</accession>
<name>A0A820E765_9BILA</name>
<comment type="caution">
    <text evidence="2">The sequence shown here is derived from an EMBL/GenBank/DDBJ whole genome shotgun (WGS) entry which is preliminary data.</text>
</comment>
<reference evidence="2" key="1">
    <citation type="submission" date="2021-02" db="EMBL/GenBank/DDBJ databases">
        <authorList>
            <person name="Nowell W R."/>
        </authorList>
    </citation>
    <scope>NUCLEOTIDE SEQUENCE</scope>
</reference>
<keyword evidence="1" id="KW-0812">Transmembrane</keyword>
<sequence>MKSTTLLSTEEIELAEVSSIFEDETSEPSSLIQNAPLVDLLNPSNINDLPENYDESEVFELFCHTSRDEFERGIHPNKTKFNPTYRSFVTDGFCDWKNARTRFKYHESSEIHSDSIYVVNQQTTPIVSNRKWFSLICDETCDESTLVQLCVSIRSVNDNYAIFEDVLGLCELSRQNAEAIVEAIFDTLTRCGLNISACRDLAVHDLTNECPTISNCILFAKDIIGFVRRSPKCLAVLKEISSQLSMPYSNLTSLCPTRWTMRAESYNSLLNNYELGIQNLNYVYLFILLLIFLAWFQEALYTLIEEKGGPGIKANSLHKQMNKIYFFFRLKLGYLLFSATEKLSRIIQNSGCCLQDVLSSAESLIRYFERIRDDINFKSFYTKLLKESESLTDKPILARHRRPPKRYQSNSDSVEFSSCEEFYRQQYMESLEIAVNMLQNRFTQKNFKLLCNVEKFILYAGKNSLDDSNDYFQSIMDFCYGDIDVEKLKVEALMIVDFFQSVIKTNQMNVKQITKISTNCEIFNSCEVGKEMFKEYHKLIKLYLIIPVRTATAERTFSTLNRLKTAIHSTMTQSRLNHCLLPHIYKEKIDKIDPRQIASKFISSNEKWQDFFCLIL</sequence>
<dbReference type="Proteomes" id="UP000663842">
    <property type="component" value="Unassembled WGS sequence"/>
</dbReference>
<dbReference type="AlphaFoldDB" id="A0A820E765"/>
<feature type="transmembrane region" description="Helical" evidence="1">
    <location>
        <begin position="282"/>
        <end position="304"/>
    </location>
</feature>
<evidence type="ECO:0000313" key="2">
    <source>
        <dbReference type="EMBL" id="CAF4242031.1"/>
    </source>
</evidence>
<dbReference type="PANTHER" id="PTHR45749">
    <property type="match status" value="1"/>
</dbReference>
<evidence type="ECO:0000313" key="3">
    <source>
        <dbReference type="Proteomes" id="UP000663842"/>
    </source>
</evidence>
<gene>
    <name evidence="2" type="ORF">UXM345_LOCUS30238</name>
</gene>
<proteinExistence type="predicted"/>
<evidence type="ECO:0000256" key="1">
    <source>
        <dbReference type="SAM" id="Phobius"/>
    </source>
</evidence>
<keyword evidence="1" id="KW-0472">Membrane</keyword>
<protein>
    <recommendedName>
        <fullName evidence="4">HAT C-terminal dimerisation domain-containing protein</fullName>
    </recommendedName>
</protein>
<evidence type="ECO:0008006" key="4">
    <source>
        <dbReference type="Google" id="ProtNLM"/>
    </source>
</evidence>
<organism evidence="2 3">
    <name type="scientific">Rotaria magnacalcarata</name>
    <dbReference type="NCBI Taxonomy" id="392030"/>
    <lineage>
        <taxon>Eukaryota</taxon>
        <taxon>Metazoa</taxon>
        <taxon>Spiralia</taxon>
        <taxon>Gnathifera</taxon>
        <taxon>Rotifera</taxon>
        <taxon>Eurotatoria</taxon>
        <taxon>Bdelloidea</taxon>
        <taxon>Philodinida</taxon>
        <taxon>Philodinidae</taxon>
        <taxon>Rotaria</taxon>
    </lineage>
</organism>
<dbReference type="SUPFAM" id="SSF53098">
    <property type="entry name" value="Ribonuclease H-like"/>
    <property type="match status" value="1"/>
</dbReference>
<dbReference type="PANTHER" id="PTHR45749:SF14">
    <property type="entry name" value="TTF-TYPE DOMAIN-CONTAINING PROTEIN"/>
    <property type="match status" value="1"/>
</dbReference>
<keyword evidence="1" id="KW-1133">Transmembrane helix</keyword>
<dbReference type="InterPro" id="IPR012337">
    <property type="entry name" value="RNaseH-like_sf"/>
</dbReference>
<dbReference type="EMBL" id="CAJOBF010007814">
    <property type="protein sequence ID" value="CAF4242031.1"/>
    <property type="molecule type" value="Genomic_DNA"/>
</dbReference>